<dbReference type="AlphaFoldDB" id="W7YB23"/>
<name>W7YB23_9BACT</name>
<dbReference type="Proteomes" id="UP000019402">
    <property type="component" value="Unassembled WGS sequence"/>
</dbReference>
<dbReference type="EMBL" id="BAMD01000099">
    <property type="protein sequence ID" value="GAF05597.1"/>
    <property type="molecule type" value="Genomic_DNA"/>
</dbReference>
<dbReference type="STRING" id="869213.GCA_000517085_01868"/>
<evidence type="ECO:0000313" key="1">
    <source>
        <dbReference type="EMBL" id="GAF05597.1"/>
    </source>
</evidence>
<comment type="caution">
    <text evidence="1">The sequence shown here is derived from an EMBL/GenBank/DDBJ whole genome shotgun (WGS) entry which is preliminary data.</text>
</comment>
<accession>W7YB23</accession>
<sequence length="128" mass="14606">MTTEKKATTLQTVVNMKEGNSLPDGITQEIIDAWKKRYGQQKIKLGELPINEDRTQFLAVIGRVPDRKTVGEFEKWMDKDPNKSKEILINACLLTEKEQVKADDFLFYGAFDFLTTLLPVAKSNIKNL</sequence>
<keyword evidence="2" id="KW-1185">Reference proteome</keyword>
<organism evidence="1 2">
    <name type="scientific">Saccharicrinis fermentans DSM 9555 = JCM 21142</name>
    <dbReference type="NCBI Taxonomy" id="869213"/>
    <lineage>
        <taxon>Bacteria</taxon>
        <taxon>Pseudomonadati</taxon>
        <taxon>Bacteroidota</taxon>
        <taxon>Bacteroidia</taxon>
        <taxon>Marinilabiliales</taxon>
        <taxon>Marinilabiliaceae</taxon>
        <taxon>Saccharicrinis</taxon>
    </lineage>
</organism>
<proteinExistence type="predicted"/>
<gene>
    <name evidence="1" type="ORF">JCM21142_104337</name>
</gene>
<protein>
    <submittedName>
        <fullName evidence="1">Uncharacterized protein</fullName>
    </submittedName>
</protein>
<reference evidence="1 2" key="1">
    <citation type="journal article" date="2014" name="Genome Announc.">
        <title>Draft Genome Sequence of Cytophaga fermentans JCM 21142T, a Facultative Anaerobe Isolated from Marine Mud.</title>
        <authorList>
            <person name="Starns D."/>
            <person name="Oshima K."/>
            <person name="Suda W."/>
            <person name="Iino T."/>
            <person name="Yuki M."/>
            <person name="Inoue J."/>
            <person name="Kitamura K."/>
            <person name="Iida T."/>
            <person name="Darby A."/>
            <person name="Hattori M."/>
            <person name="Ohkuma M."/>
        </authorList>
    </citation>
    <scope>NUCLEOTIDE SEQUENCE [LARGE SCALE GENOMIC DNA]</scope>
    <source>
        <strain evidence="1 2">JCM 21142</strain>
    </source>
</reference>
<evidence type="ECO:0000313" key="2">
    <source>
        <dbReference type="Proteomes" id="UP000019402"/>
    </source>
</evidence>